<dbReference type="Proteomes" id="UP000002588">
    <property type="component" value="Chromosome"/>
</dbReference>
<reference evidence="2 3" key="1">
    <citation type="journal article" date="2006" name="Nat. Biotechnol.">
        <title>Complete genome of the mutualistic, N2-fixing grass endophyte Azoarcus sp. strain BH72.</title>
        <authorList>
            <person name="Krause A."/>
            <person name="Ramakumar A."/>
            <person name="Bartels D."/>
            <person name="Battistoni F."/>
            <person name="Bekel T."/>
            <person name="Boch J."/>
            <person name="Boehm M."/>
            <person name="Friedrich F."/>
            <person name="Hurek T."/>
            <person name="Krause L."/>
            <person name="Linke B."/>
            <person name="McHardy A.C."/>
            <person name="Sarkar A."/>
            <person name="Schneiker S."/>
            <person name="Syed A.A."/>
            <person name="Thauer R."/>
            <person name="Vorhoelter F.-J."/>
            <person name="Weidner S."/>
            <person name="Puehler A."/>
            <person name="Reinhold-Hurek B."/>
            <person name="Kaiser O."/>
            <person name="Goesmann A."/>
        </authorList>
    </citation>
    <scope>NUCLEOTIDE SEQUENCE [LARGE SCALE GENOMIC DNA]</scope>
    <source>
        <strain evidence="2 3">BH72</strain>
    </source>
</reference>
<keyword evidence="3" id="KW-1185">Reference proteome</keyword>
<organism evidence="2 3">
    <name type="scientific">Azoarcus sp. (strain BH72)</name>
    <dbReference type="NCBI Taxonomy" id="418699"/>
    <lineage>
        <taxon>Bacteria</taxon>
        <taxon>Pseudomonadati</taxon>
        <taxon>Pseudomonadota</taxon>
        <taxon>Betaproteobacteria</taxon>
        <taxon>Rhodocyclales</taxon>
        <taxon>Zoogloeaceae</taxon>
        <taxon>Azoarcus</taxon>
    </lineage>
</organism>
<name>A1K8N4_AZOSB</name>
<keyword evidence="1" id="KW-0812">Transmembrane</keyword>
<protein>
    <submittedName>
        <fullName evidence="2">Hypothetical membrane protein</fullName>
    </submittedName>
</protein>
<gene>
    <name evidence="2" type="ordered locus">azo2572</name>
</gene>
<evidence type="ECO:0000313" key="3">
    <source>
        <dbReference type="Proteomes" id="UP000002588"/>
    </source>
</evidence>
<dbReference type="eggNOG" id="ENOG5033U19">
    <property type="taxonomic scope" value="Bacteria"/>
</dbReference>
<keyword evidence="1" id="KW-0472">Membrane</keyword>
<feature type="transmembrane region" description="Helical" evidence="1">
    <location>
        <begin position="20"/>
        <end position="38"/>
    </location>
</feature>
<evidence type="ECO:0000313" key="2">
    <source>
        <dbReference type="EMBL" id="CAL95189.1"/>
    </source>
</evidence>
<evidence type="ECO:0000256" key="1">
    <source>
        <dbReference type="SAM" id="Phobius"/>
    </source>
</evidence>
<dbReference type="AlphaFoldDB" id="A1K8N4"/>
<keyword evidence="1" id="KW-1133">Transmembrane helix</keyword>
<dbReference type="HOGENOM" id="CLU_1286590_0_0_4"/>
<sequence>MLEMLEAFVADREKLEVVKLIISVVALASLIGIFAGLLSMRMTVCNQLYARWQSLLFKFADVEDAHTGLARPYARDLPRTKAHFIVVAYLNLFEEAFRYREARYAFAWHVLPEPFWQSIVKSMTKQFSNYRYLRSFWEQEQDSWSDDFNAFVRRQVLPHCPAPASAVAPSAPPVPAQAASGVRVPPALVMAFAAFAGAWMAQRTARGSRREDGR</sequence>
<dbReference type="EMBL" id="AM406670">
    <property type="protein sequence ID" value="CAL95189.1"/>
    <property type="molecule type" value="Genomic_DNA"/>
</dbReference>
<accession>A1K8N4</accession>
<dbReference type="STRING" id="62928.azo2572"/>
<dbReference type="RefSeq" id="WP_011766299.1">
    <property type="nucleotide sequence ID" value="NC_008702.1"/>
</dbReference>
<proteinExistence type="predicted"/>
<dbReference type="KEGG" id="azo:azo2572"/>